<reference evidence="2 3" key="1">
    <citation type="submission" date="2017-06" db="EMBL/GenBank/DDBJ databases">
        <title>Sequencing and comparative analysis of myxobacterial genomes.</title>
        <authorList>
            <person name="Rupp O."/>
            <person name="Goesmann A."/>
            <person name="Sogaard-Andersen L."/>
        </authorList>
    </citation>
    <scope>NUCLEOTIDE SEQUENCE [LARGE SCALE GENOMIC DNA]</scope>
    <source>
        <strain evidence="2 3">DSM 52655</strain>
    </source>
</reference>
<dbReference type="Gene3D" id="1.25.10.20">
    <property type="entry name" value="Vitellinogen, superhelical"/>
    <property type="match status" value="1"/>
</dbReference>
<proteinExistence type="predicted"/>
<gene>
    <name evidence="2" type="ORF">CYFUS_005957</name>
</gene>
<feature type="chain" id="PRO_5012015673" description="Vitellogenin domain-containing protein" evidence="1">
    <location>
        <begin position="27"/>
        <end position="618"/>
    </location>
</feature>
<evidence type="ECO:0000313" key="3">
    <source>
        <dbReference type="Proteomes" id="UP000217257"/>
    </source>
</evidence>
<feature type="signal peptide" evidence="1">
    <location>
        <begin position="1"/>
        <end position="26"/>
    </location>
</feature>
<name>A0A250JAC7_9BACT</name>
<evidence type="ECO:0008006" key="4">
    <source>
        <dbReference type="Google" id="ProtNLM"/>
    </source>
</evidence>
<dbReference type="SUPFAM" id="SSF48431">
    <property type="entry name" value="Lipovitellin-phosvitin complex, superhelical domain"/>
    <property type="match status" value="1"/>
</dbReference>
<protein>
    <recommendedName>
        <fullName evidence="4">Vitellogenin domain-containing protein</fullName>
    </recommendedName>
</protein>
<evidence type="ECO:0000256" key="1">
    <source>
        <dbReference type="SAM" id="SignalP"/>
    </source>
</evidence>
<dbReference type="Proteomes" id="UP000217257">
    <property type="component" value="Chromosome"/>
</dbReference>
<dbReference type="EMBL" id="CP022098">
    <property type="protein sequence ID" value="ATB40508.1"/>
    <property type="molecule type" value="Genomic_DNA"/>
</dbReference>
<organism evidence="2 3">
    <name type="scientific">Cystobacter fuscus</name>
    <dbReference type="NCBI Taxonomy" id="43"/>
    <lineage>
        <taxon>Bacteria</taxon>
        <taxon>Pseudomonadati</taxon>
        <taxon>Myxococcota</taxon>
        <taxon>Myxococcia</taxon>
        <taxon>Myxococcales</taxon>
        <taxon>Cystobacterineae</taxon>
        <taxon>Archangiaceae</taxon>
        <taxon>Cystobacter</taxon>
    </lineage>
</organism>
<dbReference type="KEGG" id="cfus:CYFUS_005957"/>
<accession>A0A250JAC7</accession>
<dbReference type="AlphaFoldDB" id="A0A250JAC7"/>
<keyword evidence="1" id="KW-0732">Signal</keyword>
<sequence>MNPRKALVAGIPLALLSLLALWNALGSPTPSQDASSSPAPFRLHVPTGQRWTYRLDYEARTQVQLAGPQKDQALAGGLHLAGDLVLRGQGKRGGSWLVALRLENLQRHSLRVFGQEVLPDTATVEAVFGGREAVLELSEEGLVQAVSFREEDPSLFKNTVQTLVGELQVVVKDGASWTVEEGTSRGRALTEYERLGEDASGVRLLKRRTRYTELRGLGQDGRVRLASRFEASLAHEGLWERLVGEETVERLGANGEPTASTQVRVSLVRGTHGRVEREDPARTAATQRLAPGVLVVDPKVRAQMLTQQVDGMTAERLFSLLELHANGGVLPDHNHFLLQATGLLEQHPELCAKMVELFQRPSLDTRGRALVLDLLAGTGTPEAQAALVQALSTKEARGDTRYHMLLSRLSLVSEPTVDTVRFAERTYGATQGDLHVSSAYVLGATAGALYRQEQSVEALAAVRRLASDLGEARTPSEQSHLLLGLGNAGVAEQTSLIARHAGSSSAEVRRATAKALRKIQTPEAASTLLSLVVDAEAPVQAAAMDSLGRRPLDSDTLVRLRDVALSGGMKTENYHPLVSLVAPYLQTEPAVRDLLEFLLTQDVPDRQIRSRIRGLLET</sequence>
<dbReference type="InterPro" id="IPR011030">
    <property type="entry name" value="Lipovitellin_superhlx_dom"/>
</dbReference>
<evidence type="ECO:0000313" key="2">
    <source>
        <dbReference type="EMBL" id="ATB40508.1"/>
    </source>
</evidence>
<dbReference type="Pfam" id="PF13646">
    <property type="entry name" value="HEAT_2"/>
    <property type="match status" value="1"/>
</dbReference>
<dbReference type="RefSeq" id="WP_095988368.1">
    <property type="nucleotide sequence ID" value="NZ_CP022098.1"/>
</dbReference>